<comment type="caution">
    <text evidence="2">The sequence shown here is derived from an EMBL/GenBank/DDBJ whole genome shotgun (WGS) entry which is preliminary data.</text>
</comment>
<organism evidence="2 3">
    <name type="scientific">Mojavia pulchra JT2-VF2</name>
    <dbReference type="NCBI Taxonomy" id="287848"/>
    <lineage>
        <taxon>Bacteria</taxon>
        <taxon>Bacillati</taxon>
        <taxon>Cyanobacteriota</taxon>
        <taxon>Cyanophyceae</taxon>
        <taxon>Nostocales</taxon>
        <taxon>Nostocaceae</taxon>
    </lineage>
</organism>
<evidence type="ECO:0000256" key="1">
    <source>
        <dbReference type="SAM" id="MobiDB-lite"/>
    </source>
</evidence>
<feature type="region of interest" description="Disordered" evidence="1">
    <location>
        <begin position="221"/>
        <end position="260"/>
    </location>
</feature>
<evidence type="ECO:0000313" key="3">
    <source>
        <dbReference type="Proteomes" id="UP000715781"/>
    </source>
</evidence>
<feature type="compositionally biased region" description="Basic residues" evidence="1">
    <location>
        <begin position="241"/>
        <end position="251"/>
    </location>
</feature>
<accession>A0A951UDS6</accession>
<name>A0A951UDS6_9NOST</name>
<dbReference type="AlphaFoldDB" id="A0A951UDS6"/>
<dbReference type="Proteomes" id="UP000715781">
    <property type="component" value="Unassembled WGS sequence"/>
</dbReference>
<evidence type="ECO:0000313" key="2">
    <source>
        <dbReference type="EMBL" id="MBW4559654.1"/>
    </source>
</evidence>
<reference evidence="2" key="1">
    <citation type="submission" date="2021-05" db="EMBL/GenBank/DDBJ databases">
        <authorList>
            <person name="Pietrasiak N."/>
            <person name="Ward R."/>
            <person name="Stajich J.E."/>
            <person name="Kurbessoian T."/>
        </authorList>
    </citation>
    <scope>NUCLEOTIDE SEQUENCE</scope>
    <source>
        <strain evidence="2">JT2-VF2</strain>
    </source>
</reference>
<proteinExistence type="predicted"/>
<sequence>MSENLLFVPNPYILVPSPYLIAPSAFQINNPLVILVAVFEEITSEEQNQDLIQTVTGRQLLQYHKAVVGEFYRQKIDAKFPYWKLKRNERAIIKPEVELWKAVLTMLEQIHSLKPLTLYPALMFRDLILETNLMVINFACLGGQVPVKNYLARLQQQNRKLRGSENPFDREESPYTWEIITQAISFAERDHQFRQKFYMPVVRARETFVALMKSEKYRAFNQGKIQRQGRKEDEDSQDGKRQRRDRRKKKQVTFMDETTD</sequence>
<protein>
    <submittedName>
        <fullName evidence="2">Uncharacterized protein</fullName>
    </submittedName>
</protein>
<feature type="compositionally biased region" description="Basic and acidic residues" evidence="1">
    <location>
        <begin position="229"/>
        <end position="240"/>
    </location>
</feature>
<reference evidence="2" key="2">
    <citation type="journal article" date="2022" name="Microbiol. Resour. Announc.">
        <title>Metagenome Sequencing to Explore Phylogenomics of Terrestrial Cyanobacteria.</title>
        <authorList>
            <person name="Ward R.D."/>
            <person name="Stajich J.E."/>
            <person name="Johansen J.R."/>
            <person name="Huntemann M."/>
            <person name="Clum A."/>
            <person name="Foster B."/>
            <person name="Foster B."/>
            <person name="Roux S."/>
            <person name="Palaniappan K."/>
            <person name="Varghese N."/>
            <person name="Mukherjee S."/>
            <person name="Reddy T.B.K."/>
            <person name="Daum C."/>
            <person name="Copeland A."/>
            <person name="Chen I.A."/>
            <person name="Ivanova N.N."/>
            <person name="Kyrpides N.C."/>
            <person name="Shapiro N."/>
            <person name="Eloe-Fadrosh E.A."/>
            <person name="Pietrasiak N."/>
        </authorList>
    </citation>
    <scope>NUCLEOTIDE SEQUENCE</scope>
    <source>
        <strain evidence="2">JT2-VF2</strain>
    </source>
</reference>
<gene>
    <name evidence="2" type="ORF">KME32_00610</name>
</gene>
<dbReference type="EMBL" id="JAHHHN010000001">
    <property type="protein sequence ID" value="MBW4559654.1"/>
    <property type="molecule type" value="Genomic_DNA"/>
</dbReference>